<evidence type="ECO:0000313" key="4">
    <source>
        <dbReference type="EMBL" id="OAN51464.1"/>
    </source>
</evidence>
<evidence type="ECO:0000259" key="3">
    <source>
        <dbReference type="Pfam" id="PF20169"/>
    </source>
</evidence>
<protein>
    <submittedName>
        <fullName evidence="4">Indolepyruvate ferredoxin oxidoreductase</fullName>
    </submittedName>
</protein>
<dbReference type="SUPFAM" id="SSF52518">
    <property type="entry name" value="Thiamin diphosphate-binding fold (THDP-binding)"/>
    <property type="match status" value="2"/>
</dbReference>
<dbReference type="SUPFAM" id="SSF53323">
    <property type="entry name" value="Pyruvate-ferredoxin oxidoreductase, PFOR, domain III"/>
    <property type="match status" value="1"/>
</dbReference>
<dbReference type="InterPro" id="IPR046667">
    <property type="entry name" value="DUF6537"/>
</dbReference>
<dbReference type="AlphaFoldDB" id="A0A178MT72"/>
<dbReference type="InterPro" id="IPR051457">
    <property type="entry name" value="2-oxoacid:Fd_oxidoreductase"/>
</dbReference>
<dbReference type="Proteomes" id="UP000078543">
    <property type="component" value="Unassembled WGS sequence"/>
</dbReference>
<dbReference type="Gene3D" id="3.40.920.10">
    <property type="entry name" value="Pyruvate-ferredoxin oxidoreductase, PFOR, domain III"/>
    <property type="match status" value="1"/>
</dbReference>
<dbReference type="EMBL" id="LWQU01000130">
    <property type="protein sequence ID" value="OAN51464.1"/>
    <property type="molecule type" value="Genomic_DNA"/>
</dbReference>
<name>A0A178MT72_9PROT</name>
<dbReference type="GO" id="GO:0016903">
    <property type="term" value="F:oxidoreductase activity, acting on the aldehyde or oxo group of donors"/>
    <property type="evidence" value="ECO:0007669"/>
    <property type="project" value="InterPro"/>
</dbReference>
<proteinExistence type="predicted"/>
<dbReference type="RefSeq" id="WP_068499288.1">
    <property type="nucleotide sequence ID" value="NZ_LWQU01000130.1"/>
</dbReference>
<dbReference type="OrthoDB" id="9803617at2"/>
<dbReference type="NCBIfam" id="NF009588">
    <property type="entry name" value="PRK13029.1"/>
    <property type="match status" value="1"/>
</dbReference>
<dbReference type="InterPro" id="IPR019752">
    <property type="entry name" value="Pyrv/ketoisovalerate_OxRed_cat"/>
</dbReference>
<feature type="domain" description="DUF6537" evidence="3">
    <location>
        <begin position="928"/>
        <end position="1118"/>
    </location>
</feature>
<sequence>MSVTPNLTLDHKYTARSGLVLLSGIQALVRLPMLQRARDKAAGINSAGFISGYRGSPLGGLDKELWRAEKFLKQADTVFRPGLNEDLAAAAIWGSQQVTLFEGALVDGVFALWYGKGPGLDRSVDVFKHANSAGTARHGGVLVVAGDDHGCKSSTLAHQSEQVLMAAQMPVLNPANVQELVDYGLLGWALSRWSGLWVGLKAITETVESSGLVDVDPWRLAILTPGQRPDLAIRWPDRFLEQEMRLMGPKIEAALAFARANHLDRVVVDSPQPRFGIVTTGKAHLDVLQALDDLGIDLDYAARMGLKVYKVGMSWPLEADGIRAFAERLDEILVVEEKRPVIEDQLKAQLYNWREDVRPRVVGKQDQDGAPLLPSHGELTPAMIARIIAARIGRFYTSLGIRERLAWLDAKEAALQAVPQGFARVPYFCAGCPHNSSTNVPDGSRAAAGIGCHYMATWMPERRTETFTHMGGEGAPWIGQTPFTTTQHIFQNLGDGTYYHSGLLAIRACVAANVNITYKILYNDAVAMTGGQPVDGPLSVPAIAAQVRAEGVTRIAVVSDRSIAYADQLPPGTSTHHRDDMDALQRSLREHPGVSVLIYDQTCAAEKRRRRKRGLMDDPPERVFINQAVCEGCGDCGEVSNCVAVVPVETEFGRKRAIDQSACNKDFSCLKGFCPSFVTVTNATPKRAAAADWAGDLPSPTLPDSRQPFGIIVTGIGGTGVVTVAQVLGMAAHLDGKAVTALDQTGLAQKNGAVVSHVRLCDDPARLHAVRIADGGANLLLACDMVVAAGFDTLAKLKAGRTAAIINDHQTMPASFTHAPDLAYPAGSMHDAINNAVGGAGHFIDAGRIATRLLGDALATNLFLVGLAWQKGLIPLSEEAIDGAIALNGAMVEFNRAAFLWGRRAAHDRKQVEALADPHPAPALSQNLDELIAARMVHLTAWGDQAWAARYRTWVERARAAETDLAPGSTRLTEAVARSLAKLMSYKDEYEVARLYGGLDDQLKAQFESWDKVLPHLAPPWLGTRKYKFGPWMLTLFEGLKHLKSLRGTWLDPFGYSAERRLERALIDEYQRVLDDLLSNLTADKLDLATEIARQPLAMRGFGHVKAANVAKARTETERLMSVWKG</sequence>
<accession>A0A178MT72</accession>
<dbReference type="CDD" id="cd07034">
    <property type="entry name" value="TPP_PYR_PFOR_IOR-alpha_like"/>
    <property type="match status" value="1"/>
</dbReference>
<dbReference type="PANTHER" id="PTHR48084:SF3">
    <property type="entry name" value="SUBUNIT OF PYRUVATE:FLAVODOXIN OXIDOREDUCTASE"/>
    <property type="match status" value="1"/>
</dbReference>
<dbReference type="Gene3D" id="3.40.50.970">
    <property type="match status" value="1"/>
</dbReference>
<dbReference type="CDD" id="cd02008">
    <property type="entry name" value="TPP_IOR_alpha"/>
    <property type="match status" value="1"/>
</dbReference>
<dbReference type="Pfam" id="PF01558">
    <property type="entry name" value="POR"/>
    <property type="match status" value="1"/>
</dbReference>
<dbReference type="InterPro" id="IPR002880">
    <property type="entry name" value="Pyrv_Fd/Flavodoxin_OxRdtase_N"/>
</dbReference>
<gene>
    <name evidence="4" type="ORF">A6A05_00960</name>
</gene>
<evidence type="ECO:0000259" key="2">
    <source>
        <dbReference type="Pfam" id="PF01558"/>
    </source>
</evidence>
<evidence type="ECO:0000313" key="5">
    <source>
        <dbReference type="Proteomes" id="UP000078543"/>
    </source>
</evidence>
<keyword evidence="5" id="KW-1185">Reference proteome</keyword>
<dbReference type="InterPro" id="IPR009014">
    <property type="entry name" value="Transketo_C/PFOR_II"/>
</dbReference>
<dbReference type="NCBIfam" id="NF009589">
    <property type="entry name" value="PRK13030.1"/>
    <property type="match status" value="1"/>
</dbReference>
<keyword evidence="4" id="KW-0670">Pyruvate</keyword>
<dbReference type="STRING" id="1437059.A6A05_00960"/>
<organism evidence="4 5">
    <name type="scientific">Magnetospirillum moscoviense</name>
    <dbReference type="NCBI Taxonomy" id="1437059"/>
    <lineage>
        <taxon>Bacteria</taxon>
        <taxon>Pseudomonadati</taxon>
        <taxon>Pseudomonadota</taxon>
        <taxon>Alphaproteobacteria</taxon>
        <taxon>Rhodospirillales</taxon>
        <taxon>Rhodospirillaceae</taxon>
        <taxon>Magnetospirillum</taxon>
    </lineage>
</organism>
<dbReference type="PANTHER" id="PTHR48084">
    <property type="entry name" value="2-OXOGLUTARATE OXIDOREDUCTASE SUBUNIT KORB-RELATED"/>
    <property type="match status" value="1"/>
</dbReference>
<comment type="caution">
    <text evidence="4">The sequence shown here is derived from an EMBL/GenBank/DDBJ whole genome shotgun (WGS) entry which is preliminary data.</text>
</comment>
<dbReference type="Pfam" id="PF20169">
    <property type="entry name" value="DUF6537"/>
    <property type="match status" value="1"/>
</dbReference>
<evidence type="ECO:0000256" key="1">
    <source>
        <dbReference type="ARBA" id="ARBA00023002"/>
    </source>
</evidence>
<dbReference type="InterPro" id="IPR002869">
    <property type="entry name" value="Pyrv_flavodox_OxRed_cen"/>
</dbReference>
<reference evidence="4 5" key="1">
    <citation type="submission" date="2016-04" db="EMBL/GenBank/DDBJ databases">
        <title>Draft genome sequence of freshwater magnetotactic bacteria Magnetospirillum marisnigri SP-1 and Magnetospirillum moscoviense BB-1.</title>
        <authorList>
            <person name="Koziaeva V."/>
            <person name="Dziuba M.V."/>
            <person name="Ivanov T.M."/>
            <person name="Kuznetsov B."/>
            <person name="Grouzdev D.S."/>
        </authorList>
    </citation>
    <scope>NUCLEOTIDE SEQUENCE [LARGE SCALE GENOMIC DNA]</scope>
    <source>
        <strain evidence="4 5">BB-1</strain>
    </source>
</reference>
<dbReference type="SUPFAM" id="SSF52922">
    <property type="entry name" value="TK C-terminal domain-like"/>
    <property type="match status" value="1"/>
</dbReference>
<feature type="domain" description="Pyruvate/ketoisovalerate oxidoreductase catalytic" evidence="2">
    <location>
        <begin position="717"/>
        <end position="902"/>
    </location>
</feature>
<dbReference type="InterPro" id="IPR029061">
    <property type="entry name" value="THDP-binding"/>
</dbReference>
<keyword evidence="1" id="KW-0560">Oxidoreductase</keyword>